<dbReference type="InterPro" id="IPR016032">
    <property type="entry name" value="Sig_transdc_resp-reg_C-effctor"/>
</dbReference>
<dbReference type="SMART" id="SM00421">
    <property type="entry name" value="HTH_LUXR"/>
    <property type="match status" value="1"/>
</dbReference>
<dbReference type="EMBL" id="BMIK01000013">
    <property type="protein sequence ID" value="GGC38706.1"/>
    <property type="molecule type" value="Genomic_DNA"/>
</dbReference>
<evidence type="ECO:0000256" key="3">
    <source>
        <dbReference type="ARBA" id="ARBA00023163"/>
    </source>
</evidence>
<dbReference type="Proteomes" id="UP000597338">
    <property type="component" value="Unassembled WGS sequence"/>
</dbReference>
<evidence type="ECO:0000256" key="1">
    <source>
        <dbReference type="ARBA" id="ARBA00023015"/>
    </source>
</evidence>
<keyword evidence="1" id="KW-0805">Transcription regulation</keyword>
<dbReference type="CDD" id="cd06170">
    <property type="entry name" value="LuxR_C_like"/>
    <property type="match status" value="1"/>
</dbReference>
<accession>A0ABQ1MHG1</accession>
<dbReference type="InterPro" id="IPR000792">
    <property type="entry name" value="Tscrpt_reg_LuxR_C"/>
</dbReference>
<comment type="caution">
    <text evidence="5">The sequence shown here is derived from an EMBL/GenBank/DDBJ whole genome shotgun (WGS) entry which is preliminary data.</text>
</comment>
<keyword evidence="3" id="KW-0804">Transcription</keyword>
<name>A0ABQ1MHG1_9SPHI</name>
<dbReference type="InterPro" id="IPR036388">
    <property type="entry name" value="WH-like_DNA-bd_sf"/>
</dbReference>
<dbReference type="PANTHER" id="PTHR44688:SF16">
    <property type="entry name" value="DNA-BINDING TRANSCRIPTIONAL ACTIVATOR DEVR_DOSR"/>
    <property type="match status" value="1"/>
</dbReference>
<protein>
    <recommendedName>
        <fullName evidence="4">HTH luxR-type domain-containing protein</fullName>
    </recommendedName>
</protein>
<dbReference type="Gene3D" id="1.10.10.10">
    <property type="entry name" value="Winged helix-like DNA-binding domain superfamily/Winged helix DNA-binding domain"/>
    <property type="match status" value="1"/>
</dbReference>
<gene>
    <name evidence="5" type="ORF">GCM10011386_33560</name>
</gene>
<evidence type="ECO:0000313" key="5">
    <source>
        <dbReference type="EMBL" id="GGC38706.1"/>
    </source>
</evidence>
<keyword evidence="6" id="KW-1185">Reference proteome</keyword>
<evidence type="ECO:0000256" key="2">
    <source>
        <dbReference type="ARBA" id="ARBA00023125"/>
    </source>
</evidence>
<reference evidence="6" key="1">
    <citation type="journal article" date="2019" name="Int. J. Syst. Evol. Microbiol.">
        <title>The Global Catalogue of Microorganisms (GCM) 10K type strain sequencing project: providing services to taxonomists for standard genome sequencing and annotation.</title>
        <authorList>
            <consortium name="The Broad Institute Genomics Platform"/>
            <consortium name="The Broad Institute Genome Sequencing Center for Infectious Disease"/>
            <person name="Wu L."/>
            <person name="Ma J."/>
        </authorList>
    </citation>
    <scope>NUCLEOTIDE SEQUENCE [LARGE SCALE GENOMIC DNA]</scope>
    <source>
        <strain evidence="6">CGMCC 1.15342</strain>
    </source>
</reference>
<dbReference type="SUPFAM" id="SSF46894">
    <property type="entry name" value="C-terminal effector domain of the bipartite response regulators"/>
    <property type="match status" value="1"/>
</dbReference>
<evidence type="ECO:0000313" key="6">
    <source>
        <dbReference type="Proteomes" id="UP000597338"/>
    </source>
</evidence>
<proteinExistence type="predicted"/>
<dbReference type="PRINTS" id="PR00038">
    <property type="entry name" value="HTHLUXR"/>
</dbReference>
<feature type="domain" description="HTH luxR-type" evidence="4">
    <location>
        <begin position="156"/>
        <end position="221"/>
    </location>
</feature>
<dbReference type="PANTHER" id="PTHR44688">
    <property type="entry name" value="DNA-BINDING TRANSCRIPTIONAL ACTIVATOR DEVR_DOSR"/>
    <property type="match status" value="1"/>
</dbReference>
<dbReference type="RefSeq" id="WP_188752613.1">
    <property type="nucleotide sequence ID" value="NZ_BMIK01000013.1"/>
</dbReference>
<keyword evidence="2" id="KW-0238">DNA-binding</keyword>
<organism evidence="5 6">
    <name type="scientific">Parapedobacter defluvii</name>
    <dbReference type="NCBI Taxonomy" id="2045106"/>
    <lineage>
        <taxon>Bacteria</taxon>
        <taxon>Pseudomonadati</taxon>
        <taxon>Bacteroidota</taxon>
        <taxon>Sphingobacteriia</taxon>
        <taxon>Sphingobacteriales</taxon>
        <taxon>Sphingobacteriaceae</taxon>
        <taxon>Parapedobacter</taxon>
    </lineage>
</organism>
<dbReference type="Pfam" id="PF00196">
    <property type="entry name" value="GerE"/>
    <property type="match status" value="1"/>
</dbReference>
<evidence type="ECO:0000259" key="4">
    <source>
        <dbReference type="PROSITE" id="PS50043"/>
    </source>
</evidence>
<dbReference type="PROSITE" id="PS50043">
    <property type="entry name" value="HTH_LUXR_2"/>
    <property type="match status" value="1"/>
</dbReference>
<sequence>MPFLRLQFEFERVTDALTKQIPLTPESPRQEVFQKVINQSDYLITIHDVEYYRPICVNERLRCFYGFEKSVFQGIDHFYYLKTMHLSTYYTLIESMAFFRNDRTGYLNLTYKLLDAQRTWKTTVGTSKAIIRDKANKPKIAMTVMDLARQELTRSKYEQYLSLTAREREIVELLCTGLSKKEIAAKLFISHGTVGTHVKNIYRKLGVNKFAELSMLVEQFGR</sequence>